<keyword evidence="2" id="KW-1185">Reference proteome</keyword>
<protein>
    <submittedName>
        <fullName evidence="1">Uncharacterized protein</fullName>
    </submittedName>
</protein>
<proteinExistence type="predicted"/>
<dbReference type="Proteomes" id="UP001054252">
    <property type="component" value="Unassembled WGS sequence"/>
</dbReference>
<dbReference type="EMBL" id="BPVZ01000014">
    <property type="protein sequence ID" value="GKU99650.1"/>
    <property type="molecule type" value="Genomic_DNA"/>
</dbReference>
<name>A0AAV5IIM7_9ROSI</name>
<sequence>MARISVFCAADPFLMVDISAFVAPRSCFMAVTSGFIGLVEGKSGFDGVLEGKVLVLSNCLSEKVVVFLVEGAELAAFAGPFSSVAVAIGTLLPACPELLIESLPVPDNVWTELHNLNHWMGCPPIQWFPARS</sequence>
<dbReference type="AlphaFoldDB" id="A0AAV5IIM7"/>
<organism evidence="1 2">
    <name type="scientific">Rubroshorea leprosula</name>
    <dbReference type="NCBI Taxonomy" id="152421"/>
    <lineage>
        <taxon>Eukaryota</taxon>
        <taxon>Viridiplantae</taxon>
        <taxon>Streptophyta</taxon>
        <taxon>Embryophyta</taxon>
        <taxon>Tracheophyta</taxon>
        <taxon>Spermatophyta</taxon>
        <taxon>Magnoliopsida</taxon>
        <taxon>eudicotyledons</taxon>
        <taxon>Gunneridae</taxon>
        <taxon>Pentapetalae</taxon>
        <taxon>rosids</taxon>
        <taxon>malvids</taxon>
        <taxon>Malvales</taxon>
        <taxon>Dipterocarpaceae</taxon>
        <taxon>Rubroshorea</taxon>
    </lineage>
</organism>
<gene>
    <name evidence="1" type="ORF">SLEP1_g12464</name>
</gene>
<accession>A0AAV5IIM7</accession>
<comment type="caution">
    <text evidence="1">The sequence shown here is derived from an EMBL/GenBank/DDBJ whole genome shotgun (WGS) entry which is preliminary data.</text>
</comment>
<reference evidence="1 2" key="1">
    <citation type="journal article" date="2021" name="Commun. Biol.">
        <title>The genome of Shorea leprosula (Dipterocarpaceae) highlights the ecological relevance of drought in aseasonal tropical rainforests.</title>
        <authorList>
            <person name="Ng K.K.S."/>
            <person name="Kobayashi M.J."/>
            <person name="Fawcett J.A."/>
            <person name="Hatakeyama M."/>
            <person name="Paape T."/>
            <person name="Ng C.H."/>
            <person name="Ang C.C."/>
            <person name="Tnah L.H."/>
            <person name="Lee C.T."/>
            <person name="Nishiyama T."/>
            <person name="Sese J."/>
            <person name="O'Brien M.J."/>
            <person name="Copetti D."/>
            <person name="Mohd Noor M.I."/>
            <person name="Ong R.C."/>
            <person name="Putra M."/>
            <person name="Sireger I.Z."/>
            <person name="Indrioko S."/>
            <person name="Kosugi Y."/>
            <person name="Izuno A."/>
            <person name="Isagi Y."/>
            <person name="Lee S.L."/>
            <person name="Shimizu K.K."/>
        </authorList>
    </citation>
    <scope>NUCLEOTIDE SEQUENCE [LARGE SCALE GENOMIC DNA]</scope>
    <source>
        <strain evidence="1">214</strain>
    </source>
</reference>
<evidence type="ECO:0000313" key="1">
    <source>
        <dbReference type="EMBL" id="GKU99650.1"/>
    </source>
</evidence>
<evidence type="ECO:0000313" key="2">
    <source>
        <dbReference type="Proteomes" id="UP001054252"/>
    </source>
</evidence>